<evidence type="ECO:0000313" key="5">
    <source>
        <dbReference type="Proteomes" id="UP000321491"/>
    </source>
</evidence>
<evidence type="ECO:0000313" key="4">
    <source>
        <dbReference type="EMBL" id="GEN31595.1"/>
    </source>
</evidence>
<reference evidence="4 5" key="1">
    <citation type="submission" date="2019-07" db="EMBL/GenBank/DDBJ databases">
        <title>Whole genome shotgun sequence of Cerasibacillus quisquiliarum NBRC 102429.</title>
        <authorList>
            <person name="Hosoyama A."/>
            <person name="Uohara A."/>
            <person name="Ohji S."/>
            <person name="Ichikawa N."/>
        </authorList>
    </citation>
    <scope>NUCLEOTIDE SEQUENCE [LARGE SCALE GENOMIC DNA]</scope>
    <source>
        <strain evidence="4 5">NBRC 102429</strain>
    </source>
</reference>
<dbReference type="SUPFAM" id="SSF48498">
    <property type="entry name" value="Tetracyclin repressor-like, C-terminal domain"/>
    <property type="match status" value="1"/>
</dbReference>
<dbReference type="RefSeq" id="WP_146937934.1">
    <property type="nucleotide sequence ID" value="NZ_BJXW01000020.1"/>
</dbReference>
<evidence type="ECO:0000259" key="3">
    <source>
        <dbReference type="PROSITE" id="PS50977"/>
    </source>
</evidence>
<dbReference type="PANTHER" id="PTHR30055:SF226">
    <property type="entry name" value="HTH-TYPE TRANSCRIPTIONAL REGULATOR PKSA"/>
    <property type="match status" value="1"/>
</dbReference>
<dbReference type="SUPFAM" id="SSF46689">
    <property type="entry name" value="Homeodomain-like"/>
    <property type="match status" value="1"/>
</dbReference>
<keyword evidence="5" id="KW-1185">Reference proteome</keyword>
<dbReference type="InterPro" id="IPR039536">
    <property type="entry name" value="TetR_C_Proteobacteria"/>
</dbReference>
<dbReference type="Pfam" id="PF14246">
    <property type="entry name" value="TetR_C_7"/>
    <property type="match status" value="1"/>
</dbReference>
<dbReference type="OrthoDB" id="277085at2"/>
<dbReference type="Gene3D" id="1.10.357.10">
    <property type="entry name" value="Tetracycline Repressor, domain 2"/>
    <property type="match status" value="1"/>
</dbReference>
<dbReference type="InterPro" id="IPR001647">
    <property type="entry name" value="HTH_TetR"/>
</dbReference>
<dbReference type="PROSITE" id="PS50977">
    <property type="entry name" value="HTH_TETR_2"/>
    <property type="match status" value="1"/>
</dbReference>
<dbReference type="PANTHER" id="PTHR30055">
    <property type="entry name" value="HTH-TYPE TRANSCRIPTIONAL REGULATOR RUTR"/>
    <property type="match status" value="1"/>
</dbReference>
<sequence>MTQSTQDRIINAAIELVKEKGFVGATTREIAKRAQVNEVTLFRHFGNKKGIIEAAIEKLSFVNSLSVSLSEDVVWDLTKDLSMIVKIYQTKLEEKRDLILISFKEAGRFPELDQMISGLPMKYKEMIMDYFQTMIQKGKVPPFNVEIAATNFLFLNFGYFMLKSRLNPLAEDMSLDKFINQNVAQFIDSLQGEPSINSD</sequence>
<dbReference type="PRINTS" id="PR00455">
    <property type="entry name" value="HTHTETR"/>
</dbReference>
<feature type="DNA-binding region" description="H-T-H motif" evidence="2">
    <location>
        <begin position="26"/>
        <end position="45"/>
    </location>
</feature>
<dbReference type="AlphaFoldDB" id="A0A511UY93"/>
<dbReference type="GO" id="GO:0000976">
    <property type="term" value="F:transcription cis-regulatory region binding"/>
    <property type="evidence" value="ECO:0007669"/>
    <property type="project" value="TreeGrafter"/>
</dbReference>
<evidence type="ECO:0000256" key="2">
    <source>
        <dbReference type="PROSITE-ProRule" id="PRU00335"/>
    </source>
</evidence>
<organism evidence="4 5">
    <name type="scientific">Cerasibacillus quisquiliarum</name>
    <dbReference type="NCBI Taxonomy" id="227865"/>
    <lineage>
        <taxon>Bacteria</taxon>
        <taxon>Bacillati</taxon>
        <taxon>Bacillota</taxon>
        <taxon>Bacilli</taxon>
        <taxon>Bacillales</taxon>
        <taxon>Bacillaceae</taxon>
        <taxon>Cerasibacillus</taxon>
    </lineage>
</organism>
<dbReference type="Proteomes" id="UP000321491">
    <property type="component" value="Unassembled WGS sequence"/>
</dbReference>
<proteinExistence type="predicted"/>
<comment type="caution">
    <text evidence="4">The sequence shown here is derived from an EMBL/GenBank/DDBJ whole genome shotgun (WGS) entry which is preliminary data.</text>
</comment>
<keyword evidence="1 2" id="KW-0238">DNA-binding</keyword>
<protein>
    <submittedName>
        <fullName evidence="4">TetR family transcriptional regulator</fullName>
    </submittedName>
</protein>
<gene>
    <name evidence="4" type="ORF">CQU01_18330</name>
</gene>
<dbReference type="InterPro" id="IPR036271">
    <property type="entry name" value="Tet_transcr_reg_TetR-rel_C_sf"/>
</dbReference>
<feature type="domain" description="HTH tetR-type" evidence="3">
    <location>
        <begin position="3"/>
        <end position="63"/>
    </location>
</feature>
<dbReference type="GO" id="GO:0003700">
    <property type="term" value="F:DNA-binding transcription factor activity"/>
    <property type="evidence" value="ECO:0007669"/>
    <property type="project" value="TreeGrafter"/>
</dbReference>
<dbReference type="InterPro" id="IPR050109">
    <property type="entry name" value="HTH-type_TetR-like_transc_reg"/>
</dbReference>
<dbReference type="InterPro" id="IPR009057">
    <property type="entry name" value="Homeodomain-like_sf"/>
</dbReference>
<dbReference type="EMBL" id="BJXW01000020">
    <property type="protein sequence ID" value="GEN31595.1"/>
    <property type="molecule type" value="Genomic_DNA"/>
</dbReference>
<accession>A0A511UY93</accession>
<evidence type="ECO:0000256" key="1">
    <source>
        <dbReference type="ARBA" id="ARBA00023125"/>
    </source>
</evidence>
<name>A0A511UY93_9BACI</name>
<dbReference type="Pfam" id="PF00440">
    <property type="entry name" value="TetR_N"/>
    <property type="match status" value="1"/>
</dbReference>